<dbReference type="WBParaSite" id="HPLM_0001519401-mRNA-1">
    <property type="protein sequence ID" value="HPLM_0001519401-mRNA-1"/>
    <property type="gene ID" value="HPLM_0001519401"/>
</dbReference>
<dbReference type="EMBL" id="UZAF01018873">
    <property type="protein sequence ID" value="VDO55712.1"/>
    <property type="molecule type" value="Genomic_DNA"/>
</dbReference>
<name>A0A0N4WU81_HAEPC</name>
<evidence type="ECO:0000313" key="3">
    <source>
        <dbReference type="WBParaSite" id="HPLM_0001519401-mRNA-1"/>
    </source>
</evidence>
<keyword evidence="2" id="KW-1185">Reference proteome</keyword>
<reference evidence="1 2" key="2">
    <citation type="submission" date="2018-11" db="EMBL/GenBank/DDBJ databases">
        <authorList>
            <consortium name="Pathogen Informatics"/>
        </authorList>
    </citation>
    <scope>NUCLEOTIDE SEQUENCE [LARGE SCALE GENOMIC DNA]</scope>
    <source>
        <strain evidence="1 2">MHpl1</strain>
    </source>
</reference>
<organism evidence="3">
    <name type="scientific">Haemonchus placei</name>
    <name type="common">Barber's pole worm</name>
    <dbReference type="NCBI Taxonomy" id="6290"/>
    <lineage>
        <taxon>Eukaryota</taxon>
        <taxon>Metazoa</taxon>
        <taxon>Ecdysozoa</taxon>
        <taxon>Nematoda</taxon>
        <taxon>Chromadorea</taxon>
        <taxon>Rhabditida</taxon>
        <taxon>Rhabditina</taxon>
        <taxon>Rhabditomorpha</taxon>
        <taxon>Strongyloidea</taxon>
        <taxon>Trichostrongylidae</taxon>
        <taxon>Haemonchus</taxon>
    </lineage>
</organism>
<accession>A0A0N4WU81</accession>
<proteinExistence type="predicted"/>
<dbReference type="AlphaFoldDB" id="A0A0N4WU81"/>
<dbReference type="Proteomes" id="UP000268014">
    <property type="component" value="Unassembled WGS sequence"/>
</dbReference>
<sequence>MNRFRTITNLTFRPQTKTGASEVFERPDSITGEISSTVSSIPRKTPLPLQQMVHRKLLNAMPDEVDRSVGSSTLVENDVMRDTDSYIRDAEIRLNLFMNDVVKDETTV</sequence>
<evidence type="ECO:0000313" key="1">
    <source>
        <dbReference type="EMBL" id="VDO55712.1"/>
    </source>
</evidence>
<evidence type="ECO:0000313" key="2">
    <source>
        <dbReference type="Proteomes" id="UP000268014"/>
    </source>
</evidence>
<dbReference type="OrthoDB" id="5828353at2759"/>
<reference evidence="3" key="1">
    <citation type="submission" date="2017-02" db="UniProtKB">
        <authorList>
            <consortium name="WormBaseParasite"/>
        </authorList>
    </citation>
    <scope>IDENTIFICATION</scope>
</reference>
<protein>
    <submittedName>
        <fullName evidence="3">GPC6</fullName>
    </submittedName>
</protein>
<gene>
    <name evidence="1" type="ORF">HPLM_LOCUS15186</name>
</gene>